<feature type="region of interest" description="Disordered" evidence="1">
    <location>
        <begin position="12"/>
        <end position="31"/>
    </location>
</feature>
<feature type="region of interest" description="Disordered" evidence="1">
    <location>
        <begin position="246"/>
        <end position="1307"/>
    </location>
</feature>
<organism evidence="2 3">
    <name type="scientific">Ascobolus immersus RN42</name>
    <dbReference type="NCBI Taxonomy" id="1160509"/>
    <lineage>
        <taxon>Eukaryota</taxon>
        <taxon>Fungi</taxon>
        <taxon>Dikarya</taxon>
        <taxon>Ascomycota</taxon>
        <taxon>Pezizomycotina</taxon>
        <taxon>Pezizomycetes</taxon>
        <taxon>Pezizales</taxon>
        <taxon>Ascobolaceae</taxon>
        <taxon>Ascobolus</taxon>
    </lineage>
</organism>
<name>A0A3N4HFG5_ASCIM</name>
<feature type="compositionally biased region" description="Polar residues" evidence="1">
    <location>
        <begin position="509"/>
        <end position="531"/>
    </location>
</feature>
<feature type="region of interest" description="Disordered" evidence="1">
    <location>
        <begin position="146"/>
        <end position="203"/>
    </location>
</feature>
<feature type="compositionally biased region" description="Pro residues" evidence="1">
    <location>
        <begin position="456"/>
        <end position="466"/>
    </location>
</feature>
<evidence type="ECO:0000313" key="2">
    <source>
        <dbReference type="EMBL" id="RPA72893.1"/>
    </source>
</evidence>
<feature type="compositionally biased region" description="Basic and acidic residues" evidence="1">
    <location>
        <begin position="900"/>
        <end position="912"/>
    </location>
</feature>
<dbReference type="Gene3D" id="2.40.50.140">
    <property type="entry name" value="Nucleic acid-binding proteins"/>
    <property type="match status" value="1"/>
</dbReference>
<feature type="compositionally biased region" description="Basic and acidic residues" evidence="1">
    <location>
        <begin position="246"/>
        <end position="262"/>
    </location>
</feature>
<feature type="compositionally biased region" description="Basic and acidic residues" evidence="1">
    <location>
        <begin position="376"/>
        <end position="408"/>
    </location>
</feature>
<feature type="compositionally biased region" description="Acidic residues" evidence="1">
    <location>
        <begin position="629"/>
        <end position="650"/>
    </location>
</feature>
<evidence type="ECO:0008006" key="4">
    <source>
        <dbReference type="Google" id="ProtNLM"/>
    </source>
</evidence>
<feature type="compositionally biased region" description="Low complexity" evidence="1">
    <location>
        <begin position="1194"/>
        <end position="1205"/>
    </location>
</feature>
<dbReference type="EMBL" id="ML119841">
    <property type="protein sequence ID" value="RPA72893.1"/>
    <property type="molecule type" value="Genomic_DNA"/>
</dbReference>
<feature type="compositionally biased region" description="Basic and acidic residues" evidence="1">
    <location>
        <begin position="1210"/>
        <end position="1226"/>
    </location>
</feature>
<dbReference type="Proteomes" id="UP000275078">
    <property type="component" value="Unassembled WGS sequence"/>
</dbReference>
<accession>A0A3N4HFG5</accession>
<dbReference type="OrthoDB" id="5363079at2759"/>
<feature type="compositionally biased region" description="Polar residues" evidence="1">
    <location>
        <begin position="746"/>
        <end position="758"/>
    </location>
</feature>
<feature type="compositionally biased region" description="Pro residues" evidence="1">
    <location>
        <begin position="186"/>
        <end position="199"/>
    </location>
</feature>
<feature type="compositionally biased region" description="Basic and acidic residues" evidence="1">
    <location>
        <begin position="1059"/>
        <end position="1092"/>
    </location>
</feature>
<feature type="compositionally biased region" description="Polar residues" evidence="1">
    <location>
        <begin position="1021"/>
        <end position="1031"/>
    </location>
</feature>
<feature type="compositionally biased region" description="Polar residues" evidence="1">
    <location>
        <begin position="166"/>
        <end position="185"/>
    </location>
</feature>
<feature type="compositionally biased region" description="Low complexity" evidence="1">
    <location>
        <begin position="1271"/>
        <end position="1307"/>
    </location>
</feature>
<sequence>MAFSQPPIPIASLNPSLTTNSSPSTARTSQARSSPFFTGTICLLYPYRTSPTPSITFLLRTISPAIAQVRVRFTHRLAWEVKKSGAHIGDELSVSLEGVRWEEEEEGKKGGRWVGWIVEVGGSGGKVQIRKKDNTTMTVEVRAENAELERPEPTTVLPSLRERSRSTTVASTPEISTVPREQTPSPTLPLPPAQTPKPNPGKRTWMETDLDAILFDELNSDDEVERKPKKARYSLGTNWRVDEVVVEKEEQREPQKRVKREPVVLGPLSPHVGDVGQGELKAETPDTEMGEVQEEDKQEEQTESQQEPMPQGRRPSIIATVTTTVDQVETHIPEAVPEAEEEEEHELAKAEIETTITAEHEQKEDEEMGGTDDASVDGRLEDKEGRETASDESTKEINAARKESEHPRNPSPKPATASKVKNEPVKSNMLGLFGTPAPSIKPESSSNMHSLFGTPTPGPAIKPEPPSNMLGLFGATTRRPSIPTEPDSPQLRPADSPKTLMSPFISGSLDGTTPTATSNAAGAAENSSHSLGWSFGGARQTVPPVPSNLSRLENAEEAEVKEEEREVKDEKEVGISWGFGAERKEASTGREVSPKKEKSPSVEPKREEAPQPERSVEARQERVKQESPEPIEIDEPVKEEEAELIEEDDESIKQEDTEPIEEDDETVKQESPQPIEIKEDTEPIEEDAPVKQEEVEPIEIEEDTKPVKQEDVEPIEEDDESVKQEDAEPIEEDTEPIQLAAPVKQESPQPDTPRSTCSAPIDLTGSSDEEDAADSEDDAEGSEDEEEDGEGSEEEDAEYDHAADEDENNASSDYDEEGESEEEVEAKSKAELFEIAARQLKQSSPVKPDPSPTRATPARRRLIPSPTPSPLPTRSRTATQSPAKTSPSKNLTVSKGIVNVKKETSPEPERVSKPRISLFGETPVKKEPKGPTGLFGPLVSTKKSDSNPPRSPSVGKNSISLFGPEPQTEVKKEDEGIGGLFGPIVGEKRKGLFGTSPGKKRDTKVTPTGPSPRKTVGVSLFGNSPVRNSQAAKAGKDKSPERVSKPTISLFGSPPVRRPSAEKLKSPERPPKPAARETHKSPQKGHEEREYKLNAFFNPLTGPLSPTRSRIQKANLTIETSPKTPREPASQQSRRSHSHASSSPTASQAGSQASSTVSPGMEKLLAGARPTDLSPEEREEIFMKYAPPVKKSGSRMSSRSLEGSSPVAEPRTERAGKRRKTEETPKRTSASLEATSPTSLKSPKDMSPREREEVLVKYGITRSSGKDKQGTPTTRRPSRTLTAETTPTSTAPTTPVKPSSSSSLLIPNTPTKALHNFTSGLTTPLSDYPAIATLTYNQAPDILALVTRAATPVRSTKGAKDWCLSFRCLDSSSLKGIAVNLFRRSKDDLPEFTFEEGKVNAVLLRGCKVESEKRELRLVGNARTAGWVVWRGLTVEMCQEGQGEGEGKDGKGMKAEVGRVPVEYGKEEEAYGGGCLRLSV</sequence>
<protein>
    <recommendedName>
        <fullName evidence="4">Telomeric single stranded DNA binding POT1/Cdc13 domain-containing protein</fullName>
    </recommendedName>
</protein>
<feature type="compositionally biased region" description="Basic and acidic residues" evidence="1">
    <location>
        <begin position="1034"/>
        <end position="1044"/>
    </location>
</feature>
<evidence type="ECO:0000313" key="3">
    <source>
        <dbReference type="Proteomes" id="UP000275078"/>
    </source>
</evidence>
<feature type="compositionally biased region" description="Low complexity" evidence="1">
    <location>
        <begin position="12"/>
        <end position="25"/>
    </location>
</feature>
<gene>
    <name evidence="2" type="ORF">BJ508DRAFT_58459</name>
</gene>
<feature type="compositionally biased region" description="Basic and acidic residues" evidence="1">
    <location>
        <begin position="562"/>
        <end position="573"/>
    </location>
</feature>
<feature type="compositionally biased region" description="Basic and acidic residues" evidence="1">
    <location>
        <begin position="346"/>
        <end position="363"/>
    </location>
</feature>
<dbReference type="STRING" id="1160509.A0A3N4HFG5"/>
<feature type="compositionally biased region" description="Polar residues" evidence="1">
    <location>
        <begin position="878"/>
        <end position="893"/>
    </location>
</feature>
<feature type="compositionally biased region" description="Polar residues" evidence="1">
    <location>
        <begin position="1227"/>
        <end position="1241"/>
    </location>
</feature>
<feature type="compositionally biased region" description="Low complexity" evidence="1">
    <location>
        <begin position="1128"/>
        <end position="1158"/>
    </location>
</feature>
<feature type="compositionally biased region" description="Acidic residues" evidence="1">
    <location>
        <begin position="285"/>
        <end position="302"/>
    </location>
</feature>
<feature type="compositionally biased region" description="Basic and acidic residues" evidence="1">
    <location>
        <begin position="1242"/>
        <end position="1255"/>
    </location>
</feature>
<feature type="compositionally biased region" description="Basic and acidic residues" evidence="1">
    <location>
        <begin position="581"/>
        <end position="627"/>
    </location>
</feature>
<keyword evidence="3" id="KW-1185">Reference proteome</keyword>
<dbReference type="InterPro" id="IPR012340">
    <property type="entry name" value="NA-bd_OB-fold"/>
</dbReference>
<evidence type="ECO:0000256" key="1">
    <source>
        <dbReference type="SAM" id="MobiDB-lite"/>
    </source>
</evidence>
<dbReference type="SUPFAM" id="SSF50249">
    <property type="entry name" value="Nucleic acid-binding proteins"/>
    <property type="match status" value="1"/>
</dbReference>
<proteinExistence type="predicted"/>
<feature type="compositionally biased region" description="Acidic residues" evidence="1">
    <location>
        <begin position="767"/>
        <end position="824"/>
    </location>
</feature>
<reference evidence="2 3" key="1">
    <citation type="journal article" date="2018" name="Nat. Ecol. Evol.">
        <title>Pezizomycetes genomes reveal the molecular basis of ectomycorrhizal truffle lifestyle.</title>
        <authorList>
            <person name="Murat C."/>
            <person name="Payen T."/>
            <person name="Noel B."/>
            <person name="Kuo A."/>
            <person name="Morin E."/>
            <person name="Chen J."/>
            <person name="Kohler A."/>
            <person name="Krizsan K."/>
            <person name="Balestrini R."/>
            <person name="Da Silva C."/>
            <person name="Montanini B."/>
            <person name="Hainaut M."/>
            <person name="Levati E."/>
            <person name="Barry K.W."/>
            <person name="Belfiori B."/>
            <person name="Cichocki N."/>
            <person name="Clum A."/>
            <person name="Dockter R.B."/>
            <person name="Fauchery L."/>
            <person name="Guy J."/>
            <person name="Iotti M."/>
            <person name="Le Tacon F."/>
            <person name="Lindquist E.A."/>
            <person name="Lipzen A."/>
            <person name="Malagnac F."/>
            <person name="Mello A."/>
            <person name="Molinier V."/>
            <person name="Miyauchi S."/>
            <person name="Poulain J."/>
            <person name="Riccioni C."/>
            <person name="Rubini A."/>
            <person name="Sitrit Y."/>
            <person name="Splivallo R."/>
            <person name="Traeger S."/>
            <person name="Wang M."/>
            <person name="Zifcakova L."/>
            <person name="Wipf D."/>
            <person name="Zambonelli A."/>
            <person name="Paolocci F."/>
            <person name="Nowrousian M."/>
            <person name="Ottonello S."/>
            <person name="Baldrian P."/>
            <person name="Spatafora J.W."/>
            <person name="Henrissat B."/>
            <person name="Nagy L.G."/>
            <person name="Aury J.M."/>
            <person name="Wincker P."/>
            <person name="Grigoriev I.V."/>
            <person name="Bonfante P."/>
            <person name="Martin F.M."/>
        </authorList>
    </citation>
    <scope>NUCLEOTIDE SEQUENCE [LARGE SCALE GENOMIC DNA]</scope>
    <source>
        <strain evidence="2 3">RN42</strain>
    </source>
</reference>
<feature type="compositionally biased region" description="Polar residues" evidence="1">
    <location>
        <begin position="1104"/>
        <end position="1123"/>
    </location>
</feature>